<dbReference type="NCBIfam" id="NF010507">
    <property type="entry name" value="PRK13922.10-6"/>
    <property type="match status" value="1"/>
</dbReference>
<dbReference type="KEGG" id="suln:FJR47_06835"/>
<dbReference type="Gene3D" id="2.40.10.350">
    <property type="entry name" value="Rod shape-determining protein MreC, domain 2"/>
    <property type="match status" value="1"/>
</dbReference>
<evidence type="ECO:0000259" key="1">
    <source>
        <dbReference type="Pfam" id="PF04085"/>
    </source>
</evidence>
<feature type="domain" description="Rod shape-determining protein MreC beta-barrel core" evidence="1">
    <location>
        <begin position="158"/>
        <end position="249"/>
    </location>
</feature>
<dbReference type="GO" id="GO:0008360">
    <property type="term" value="P:regulation of cell shape"/>
    <property type="evidence" value="ECO:0007669"/>
    <property type="project" value="InterPro"/>
</dbReference>
<reference evidence="3" key="1">
    <citation type="submission" date="2019-06" db="EMBL/GenBank/DDBJ databases">
        <title>Sulfurimonas gotlandica sp. nov., a chemoautotrophic and psychrotolerant epsilonproteobacterium isolated from a pelagic redoxcline, and an emended description of the genus Sulfurimonas.</title>
        <authorList>
            <person name="Wang S."/>
            <person name="Jiang L."/>
            <person name="Shao Z."/>
        </authorList>
    </citation>
    <scope>NUCLEOTIDE SEQUENCE [LARGE SCALE GENOMIC DNA]</scope>
    <source>
        <strain evidence="3">1-1N</strain>
    </source>
</reference>
<evidence type="ECO:0000313" key="2">
    <source>
        <dbReference type="EMBL" id="QFR43640.1"/>
    </source>
</evidence>
<dbReference type="PANTHER" id="PTHR34138">
    <property type="entry name" value="CELL SHAPE-DETERMINING PROTEIN MREC"/>
    <property type="match status" value="1"/>
</dbReference>
<dbReference type="InterPro" id="IPR055342">
    <property type="entry name" value="MreC_beta-barrel_core"/>
</dbReference>
<dbReference type="Proteomes" id="UP000326061">
    <property type="component" value="Chromosome"/>
</dbReference>
<dbReference type="PANTHER" id="PTHR34138:SF1">
    <property type="entry name" value="CELL SHAPE-DETERMINING PROTEIN MREC"/>
    <property type="match status" value="1"/>
</dbReference>
<keyword evidence="3" id="KW-1185">Reference proteome</keyword>
<protein>
    <submittedName>
        <fullName evidence="2">Rod shape-determining protein MreC</fullName>
    </submittedName>
</protein>
<sequence>MNKGLFGFFSIFFALLMGALYFSKSIQSPFISTLNNIKSQYHDTTEFIQDQLDRHFFQAEQISELKKKLQKYEKDHLIMQQLASEINDFFAQNNSSLKTDPNVELVRTISYQKFGDFNRIWLEIEDYNASKVYGLVYKELAAGIVVSNEGRALGLLNKDIKSSYAVYIGEEKAPGIVHGNNTQYLIVKFIPAWYHIKEGDEVITSGLDEIFFKDLKVGTVLSVNKSQGYQIATIEPYYKANNPNYFHIIKKVK</sequence>
<dbReference type="AlphaFoldDB" id="A0AAJ4A4J1"/>
<dbReference type="InterPro" id="IPR007221">
    <property type="entry name" value="MreC"/>
</dbReference>
<dbReference type="EMBL" id="CP041166">
    <property type="protein sequence ID" value="QFR43640.1"/>
    <property type="molecule type" value="Genomic_DNA"/>
</dbReference>
<dbReference type="Pfam" id="PF04085">
    <property type="entry name" value="MreC"/>
    <property type="match status" value="1"/>
</dbReference>
<gene>
    <name evidence="2" type="primary">mreC</name>
    <name evidence="2" type="ORF">FJR47_06835</name>
</gene>
<accession>A0AAJ4A4J1</accession>
<evidence type="ECO:0000313" key="3">
    <source>
        <dbReference type="Proteomes" id="UP000326061"/>
    </source>
</evidence>
<proteinExistence type="predicted"/>
<dbReference type="GO" id="GO:0005886">
    <property type="term" value="C:plasma membrane"/>
    <property type="evidence" value="ECO:0007669"/>
    <property type="project" value="TreeGrafter"/>
</dbReference>
<name>A0AAJ4A4J1_9BACT</name>
<organism evidence="2 3">
    <name type="scientific">Sulfurimonas xiamenensis</name>
    <dbReference type="NCBI Taxonomy" id="2590021"/>
    <lineage>
        <taxon>Bacteria</taxon>
        <taxon>Pseudomonadati</taxon>
        <taxon>Campylobacterota</taxon>
        <taxon>Epsilonproteobacteria</taxon>
        <taxon>Campylobacterales</taxon>
        <taxon>Sulfurimonadaceae</taxon>
        <taxon>Sulfurimonas</taxon>
    </lineage>
</organism>
<dbReference type="InterPro" id="IPR042175">
    <property type="entry name" value="Cell/Rod_MreC_2"/>
</dbReference>
<dbReference type="RefSeq" id="WP_152299703.1">
    <property type="nucleotide sequence ID" value="NZ_CP041166.1"/>
</dbReference>